<reference evidence="1 2" key="1">
    <citation type="submission" date="2021-06" db="EMBL/GenBank/DDBJ databases">
        <authorList>
            <person name="Lee D.H."/>
        </authorList>
    </citation>
    <scope>NUCLEOTIDE SEQUENCE [LARGE SCALE GENOMIC DNA]</scope>
    <source>
        <strain evidence="1 2">MMS21-HV4-11</strain>
    </source>
</reference>
<sequence>MNRLAGKVAIVTGGASGMGRATVMRFLAEGAKVIVADLNEANGAETLAVAKAQGHGDSVGFVRCDVAKESDVAAMVAEAKSRFGRLDIAYLNAGVGGAFGPIAETSVEDWDYTFAVLTRSVFLGMKHASQAMKEHGANGEKRGGVILVTASIAGMVGGGGSHAYSAAKAACISLIENVATELGPDRIRVVGIAPGVISTPLVHRGRPDKYEKQFGQQPWPDRGEPGHIADVATFLASDEARFITGETVKVDGGLLAQGVALWGTGSDNTFMKSAGVNRGTTGEAMVVRTLPSGDQKK</sequence>
<dbReference type="PANTHER" id="PTHR42820">
    <property type="entry name" value="SHORT-CHAIN DEHYDROGENASE REDUCTASE"/>
    <property type="match status" value="1"/>
</dbReference>
<dbReference type="PANTHER" id="PTHR42820:SF1">
    <property type="entry name" value="SHORT-CHAIN DEHYDROGENASE_REDUCTASE FAMILY PROTEIN"/>
    <property type="match status" value="1"/>
</dbReference>
<accession>A0ABS6ISD5</accession>
<keyword evidence="2" id="KW-1185">Reference proteome</keyword>
<name>A0ABS6ISD5_9HYPH</name>
<comment type="caution">
    <text evidence="1">The sequence shown here is derived from an EMBL/GenBank/DDBJ whole genome shotgun (WGS) entry which is preliminary data.</text>
</comment>
<evidence type="ECO:0000313" key="2">
    <source>
        <dbReference type="Proteomes" id="UP000727907"/>
    </source>
</evidence>
<dbReference type="Proteomes" id="UP000727907">
    <property type="component" value="Unassembled WGS sequence"/>
</dbReference>
<organism evidence="1 2">
    <name type="scientific">Reyranella humidisoli</name>
    <dbReference type="NCBI Taxonomy" id="2849149"/>
    <lineage>
        <taxon>Bacteria</taxon>
        <taxon>Pseudomonadati</taxon>
        <taxon>Pseudomonadota</taxon>
        <taxon>Alphaproteobacteria</taxon>
        <taxon>Hyphomicrobiales</taxon>
        <taxon>Reyranellaceae</taxon>
        <taxon>Reyranella</taxon>
    </lineage>
</organism>
<dbReference type="Pfam" id="PF13561">
    <property type="entry name" value="adh_short_C2"/>
    <property type="match status" value="1"/>
</dbReference>
<dbReference type="InterPro" id="IPR002347">
    <property type="entry name" value="SDR_fam"/>
</dbReference>
<gene>
    <name evidence="1" type="ORF">KQ910_26090</name>
</gene>
<dbReference type="EMBL" id="JAHOPB010000004">
    <property type="protein sequence ID" value="MBU8877266.1"/>
    <property type="molecule type" value="Genomic_DNA"/>
</dbReference>
<protein>
    <submittedName>
        <fullName evidence="1">SDR family oxidoreductase</fullName>
    </submittedName>
</protein>
<proteinExistence type="predicted"/>
<dbReference type="RefSeq" id="WP_216966917.1">
    <property type="nucleotide sequence ID" value="NZ_JAHOPB010000004.1"/>
</dbReference>
<evidence type="ECO:0000313" key="1">
    <source>
        <dbReference type="EMBL" id="MBU8877266.1"/>
    </source>
</evidence>